<evidence type="ECO:0000313" key="1">
    <source>
        <dbReference type="EMBL" id="MBX71339.1"/>
    </source>
</evidence>
<protein>
    <submittedName>
        <fullName evidence="1">Auxin response factor</fullName>
    </submittedName>
</protein>
<sequence length="36" mass="3961">MFNNGLTSNFCCTSRIKLALDDTFSKTLGFISDAVE</sequence>
<organism evidence="1">
    <name type="scientific">Rhizophora mucronata</name>
    <name type="common">Asiatic mangrove</name>
    <dbReference type="NCBI Taxonomy" id="61149"/>
    <lineage>
        <taxon>Eukaryota</taxon>
        <taxon>Viridiplantae</taxon>
        <taxon>Streptophyta</taxon>
        <taxon>Embryophyta</taxon>
        <taxon>Tracheophyta</taxon>
        <taxon>Spermatophyta</taxon>
        <taxon>Magnoliopsida</taxon>
        <taxon>eudicotyledons</taxon>
        <taxon>Gunneridae</taxon>
        <taxon>Pentapetalae</taxon>
        <taxon>rosids</taxon>
        <taxon>fabids</taxon>
        <taxon>Malpighiales</taxon>
        <taxon>Rhizophoraceae</taxon>
        <taxon>Rhizophora</taxon>
    </lineage>
</organism>
<dbReference type="EMBL" id="GGEC01090855">
    <property type="protein sequence ID" value="MBX71339.1"/>
    <property type="molecule type" value="Transcribed_RNA"/>
</dbReference>
<proteinExistence type="predicted"/>
<dbReference type="AlphaFoldDB" id="A0A2P2QWG4"/>
<name>A0A2P2QWG4_RHIMU</name>
<reference evidence="1" key="1">
    <citation type="submission" date="2018-02" db="EMBL/GenBank/DDBJ databases">
        <title>Rhizophora mucronata_Transcriptome.</title>
        <authorList>
            <person name="Meera S.P."/>
            <person name="Sreeshan A."/>
            <person name="Augustine A."/>
        </authorList>
    </citation>
    <scope>NUCLEOTIDE SEQUENCE</scope>
    <source>
        <tissue evidence="1">Leaf</tissue>
    </source>
</reference>
<accession>A0A2P2QWG4</accession>